<evidence type="ECO:0000313" key="3">
    <source>
        <dbReference type="EMBL" id="RDB25461.1"/>
    </source>
</evidence>
<dbReference type="CDD" id="cd10567">
    <property type="entry name" value="SWIB-MDM2_like"/>
    <property type="match status" value="1"/>
</dbReference>
<proteinExistence type="predicted"/>
<evidence type="ECO:0000256" key="1">
    <source>
        <dbReference type="SAM" id="MobiDB-lite"/>
    </source>
</evidence>
<feature type="compositionally biased region" description="Basic and acidic residues" evidence="1">
    <location>
        <begin position="123"/>
        <end position="136"/>
    </location>
</feature>
<dbReference type="SUPFAM" id="SSF47592">
    <property type="entry name" value="SWIB/MDM2 domain"/>
    <property type="match status" value="1"/>
</dbReference>
<dbReference type="OrthoDB" id="10251073at2759"/>
<dbReference type="InterPro" id="IPR003121">
    <property type="entry name" value="SWIB_MDM2_domain"/>
</dbReference>
<gene>
    <name evidence="3" type="primary">spp27</name>
    <name evidence="3" type="ORF">Hypma_007572</name>
</gene>
<organism evidence="3 4">
    <name type="scientific">Hypsizygus marmoreus</name>
    <name type="common">White beech mushroom</name>
    <name type="synonym">Agaricus marmoreus</name>
    <dbReference type="NCBI Taxonomy" id="39966"/>
    <lineage>
        <taxon>Eukaryota</taxon>
        <taxon>Fungi</taxon>
        <taxon>Dikarya</taxon>
        <taxon>Basidiomycota</taxon>
        <taxon>Agaricomycotina</taxon>
        <taxon>Agaricomycetes</taxon>
        <taxon>Agaricomycetidae</taxon>
        <taxon>Agaricales</taxon>
        <taxon>Tricholomatineae</taxon>
        <taxon>Lyophyllaceae</taxon>
        <taxon>Hypsizygus</taxon>
    </lineage>
</organism>
<protein>
    <submittedName>
        <fullName evidence="3">Upstream activation factor subunit spp27</fullName>
    </submittedName>
</protein>
<dbReference type="PROSITE" id="PS51925">
    <property type="entry name" value="SWIB_MDM2"/>
    <property type="match status" value="1"/>
</dbReference>
<reference evidence="3" key="1">
    <citation type="submission" date="2018-04" db="EMBL/GenBank/DDBJ databases">
        <title>Whole genome sequencing of Hypsizygus marmoreus.</title>
        <authorList>
            <person name="Choi I.-G."/>
            <person name="Min B."/>
            <person name="Kim J.-G."/>
            <person name="Kim S."/>
            <person name="Oh Y.-L."/>
            <person name="Kong W.-S."/>
            <person name="Park H."/>
            <person name="Jeong J."/>
            <person name="Song E.-S."/>
        </authorList>
    </citation>
    <scope>NUCLEOTIDE SEQUENCE [LARGE SCALE GENOMIC DNA]</scope>
    <source>
        <strain evidence="3">51987-8</strain>
    </source>
</reference>
<accession>A0A369JT10</accession>
<feature type="region of interest" description="Disordered" evidence="1">
    <location>
        <begin position="65"/>
        <end position="202"/>
    </location>
</feature>
<dbReference type="InterPro" id="IPR019835">
    <property type="entry name" value="SWIB_domain"/>
</dbReference>
<evidence type="ECO:0000313" key="4">
    <source>
        <dbReference type="Proteomes" id="UP000076154"/>
    </source>
</evidence>
<dbReference type="EMBL" id="LUEZ02000041">
    <property type="protein sequence ID" value="RDB25461.1"/>
    <property type="molecule type" value="Genomic_DNA"/>
</dbReference>
<dbReference type="InterPro" id="IPR036885">
    <property type="entry name" value="SWIB_MDM2_dom_sf"/>
</dbReference>
<keyword evidence="4" id="KW-1185">Reference proteome</keyword>
<evidence type="ECO:0000259" key="2">
    <source>
        <dbReference type="PROSITE" id="PS51925"/>
    </source>
</evidence>
<feature type="compositionally biased region" description="Acidic residues" evidence="1">
    <location>
        <begin position="94"/>
        <end position="112"/>
    </location>
</feature>
<dbReference type="InParanoid" id="A0A369JT10"/>
<dbReference type="Pfam" id="PF02201">
    <property type="entry name" value="SWIB"/>
    <property type="match status" value="1"/>
</dbReference>
<comment type="caution">
    <text evidence="3">The sequence shown here is derived from an EMBL/GenBank/DDBJ whole genome shotgun (WGS) entry which is preliminary data.</text>
</comment>
<name>A0A369JT10_HYPMA</name>
<dbReference type="STRING" id="39966.A0A369JT10"/>
<sequence length="281" mass="30970">MSFDFSTLEPHIQKILSAPGTDLTTISAKRVRRQLLEVDPSLTADFLRDNKKAVDTEIARVFEMVNGQGAGGSQAPEETEVPERSDSRKRERESDETEDGGEEEAEDEEDDVPPQKKVKKAGKKELSDAELARKLSSEINGRSRRTTSKARGGSNGAVKKGGRAKKSAEMVDSGDSDDDGREKKTKPKRKSTAGGGGAKGGFAKEYALSEPLAALLQVDKLSRPQVVKQLWVYIKEKELQNPDNKREIVCDPNFKAVFGVDKIDMFRMNKVLGQHLHENEG</sequence>
<dbReference type="Gene3D" id="1.10.245.10">
    <property type="entry name" value="SWIB/MDM2 domain"/>
    <property type="match status" value="1"/>
</dbReference>
<dbReference type="Proteomes" id="UP000076154">
    <property type="component" value="Unassembled WGS sequence"/>
</dbReference>
<feature type="domain" description="DM2" evidence="2">
    <location>
        <begin position="201"/>
        <end position="278"/>
    </location>
</feature>
<dbReference type="SMART" id="SM00151">
    <property type="entry name" value="SWIB"/>
    <property type="match status" value="1"/>
</dbReference>
<dbReference type="PANTHER" id="PTHR13844">
    <property type="entry name" value="SWI/SNF-RELATED MATRIX-ASSOCIATED ACTIN-DEPENDENT REGULATOR OF CHROMATIN SUBFAMILY D"/>
    <property type="match status" value="1"/>
</dbReference>
<dbReference type="AlphaFoldDB" id="A0A369JT10"/>
<feature type="compositionally biased region" description="Basic and acidic residues" evidence="1">
    <location>
        <begin position="81"/>
        <end position="93"/>
    </location>
</feature>